<dbReference type="KEGG" id="cmiu:B1H56_13900"/>
<name>A0A136PZZ7_9FIRM</name>
<organism evidence="4 5">
    <name type="scientific">Christensenella minuta</name>
    <dbReference type="NCBI Taxonomy" id="626937"/>
    <lineage>
        <taxon>Bacteria</taxon>
        <taxon>Bacillati</taxon>
        <taxon>Bacillota</taxon>
        <taxon>Clostridia</taxon>
        <taxon>Christensenellales</taxon>
        <taxon>Christensenellaceae</taxon>
        <taxon>Christensenella</taxon>
    </lineage>
</organism>
<sequence>MEYVKCVIERRSIRKFKSKPISENILENIIKVASYAPSWKNSQTTRYITVSDQKLKKEIAENYVLGFEYNRKTILNAPMLVIITTISPRSGFERDGSPSTSKKTHWESFDAGIATQTFCLAAYDAGLGTVIMGIFDEDKVIKAVGVPEGQKVSAMVALGYADEEPAMPKRKSVGELLILRK</sequence>
<dbReference type="InterPro" id="IPR029479">
    <property type="entry name" value="Nitroreductase"/>
</dbReference>
<proteinExistence type="inferred from homology"/>
<dbReference type="InterPro" id="IPR000415">
    <property type="entry name" value="Nitroreductase-like"/>
</dbReference>
<accession>A0A136PZZ7</accession>
<dbReference type="PATRIC" id="fig|626937.4.peg.3015"/>
<dbReference type="EMBL" id="LSZW01000067">
    <property type="protein sequence ID" value="KXK64018.1"/>
    <property type="molecule type" value="Genomic_DNA"/>
</dbReference>
<dbReference type="PANTHER" id="PTHR43673:SF10">
    <property type="entry name" value="NADH DEHYDROGENASE_NAD(P)H NITROREDUCTASE XCC3605-RELATED"/>
    <property type="match status" value="1"/>
</dbReference>
<evidence type="ECO:0000259" key="3">
    <source>
        <dbReference type="Pfam" id="PF00881"/>
    </source>
</evidence>
<feature type="domain" description="Nitroreductase" evidence="3">
    <location>
        <begin position="9"/>
        <end position="160"/>
    </location>
</feature>
<gene>
    <name evidence="4" type="ORF">HMPREF3293_03066</name>
</gene>
<keyword evidence="5" id="KW-1185">Reference proteome</keyword>
<comment type="caution">
    <text evidence="4">The sequence shown here is derived from an EMBL/GenBank/DDBJ whole genome shotgun (WGS) entry which is preliminary data.</text>
</comment>
<comment type="similarity">
    <text evidence="1">Belongs to the nitroreductase family.</text>
</comment>
<dbReference type="Gene3D" id="3.40.109.10">
    <property type="entry name" value="NADH Oxidase"/>
    <property type="match status" value="2"/>
</dbReference>
<evidence type="ECO:0000256" key="2">
    <source>
        <dbReference type="ARBA" id="ARBA00023002"/>
    </source>
</evidence>
<evidence type="ECO:0000313" key="4">
    <source>
        <dbReference type="EMBL" id="KXK64018.1"/>
    </source>
</evidence>
<dbReference type="AlphaFoldDB" id="A0A136PZZ7"/>
<dbReference type="SUPFAM" id="SSF55469">
    <property type="entry name" value="FMN-dependent nitroreductase-like"/>
    <property type="match status" value="1"/>
</dbReference>
<dbReference type="GO" id="GO:0016491">
    <property type="term" value="F:oxidoreductase activity"/>
    <property type="evidence" value="ECO:0007669"/>
    <property type="project" value="UniProtKB-KW"/>
</dbReference>
<dbReference type="PANTHER" id="PTHR43673">
    <property type="entry name" value="NAD(P)H NITROREDUCTASE YDGI-RELATED"/>
    <property type="match status" value="1"/>
</dbReference>
<reference evidence="4 5" key="1">
    <citation type="submission" date="2016-02" db="EMBL/GenBank/DDBJ databases">
        <authorList>
            <person name="Wen L."/>
            <person name="He K."/>
            <person name="Yang H."/>
        </authorList>
    </citation>
    <scope>NUCLEOTIDE SEQUENCE [LARGE SCALE GENOMIC DNA]</scope>
    <source>
        <strain evidence="4 5">DSM 22607</strain>
    </source>
</reference>
<protein>
    <submittedName>
        <fullName evidence="4">Nitroreductase family protein</fullName>
    </submittedName>
</protein>
<evidence type="ECO:0000256" key="1">
    <source>
        <dbReference type="ARBA" id="ARBA00007118"/>
    </source>
</evidence>
<dbReference type="Pfam" id="PF00881">
    <property type="entry name" value="Nitroreductase"/>
    <property type="match status" value="1"/>
</dbReference>
<keyword evidence="2" id="KW-0560">Oxidoreductase</keyword>
<evidence type="ECO:0000313" key="5">
    <source>
        <dbReference type="Proteomes" id="UP000070366"/>
    </source>
</evidence>
<dbReference type="STRING" id="626937.HMPREF3293_03066"/>
<dbReference type="OrthoDB" id="9783470at2"/>
<dbReference type="RefSeq" id="WP_066522869.1">
    <property type="nucleotide sequence ID" value="NZ_CABMOF010000010.1"/>
</dbReference>
<dbReference type="Proteomes" id="UP000070366">
    <property type="component" value="Unassembled WGS sequence"/>
</dbReference>